<accession>A0A6N8L3R0</accession>
<proteinExistence type="inferred from homology"/>
<comment type="caution">
    <text evidence="12">The sequence shown here is derived from an EMBL/GenBank/DDBJ whole genome shotgun (WGS) entry which is preliminary data.</text>
</comment>
<evidence type="ECO:0000256" key="9">
    <source>
        <dbReference type="RuleBase" id="RU003357"/>
    </source>
</evidence>
<feature type="domain" description="TonB-dependent receptor-like beta-barrel" evidence="10">
    <location>
        <begin position="397"/>
        <end position="951"/>
    </location>
</feature>
<dbReference type="FunFam" id="2.170.130.10:FF:000008">
    <property type="entry name" value="SusC/RagA family TonB-linked outer membrane protein"/>
    <property type="match status" value="1"/>
</dbReference>
<evidence type="ECO:0000256" key="1">
    <source>
        <dbReference type="ARBA" id="ARBA00004571"/>
    </source>
</evidence>
<dbReference type="RefSeq" id="WP_160370652.1">
    <property type="nucleotide sequence ID" value="NZ_WSQA01000017.1"/>
</dbReference>
<dbReference type="InterPro" id="IPR037066">
    <property type="entry name" value="Plug_dom_sf"/>
</dbReference>
<dbReference type="SUPFAM" id="SSF56935">
    <property type="entry name" value="Porins"/>
    <property type="match status" value="1"/>
</dbReference>
<dbReference type="Gene3D" id="2.60.40.1120">
    <property type="entry name" value="Carboxypeptidase-like, regulatory domain"/>
    <property type="match status" value="1"/>
</dbReference>
<dbReference type="Pfam" id="PF00593">
    <property type="entry name" value="TonB_dep_Rec_b-barrel"/>
    <property type="match status" value="1"/>
</dbReference>
<dbReference type="InterPro" id="IPR012910">
    <property type="entry name" value="Plug_dom"/>
</dbReference>
<comment type="subcellular location">
    <subcellularLocation>
        <location evidence="1 8">Cell outer membrane</location>
        <topology evidence="1 8">Multi-pass membrane protein</topology>
    </subcellularLocation>
</comment>
<keyword evidence="3 8" id="KW-1134">Transmembrane beta strand</keyword>
<dbReference type="Gene3D" id="2.170.130.10">
    <property type="entry name" value="TonB-dependent receptor, plug domain"/>
    <property type="match status" value="1"/>
</dbReference>
<dbReference type="EMBL" id="WSQA01000017">
    <property type="protein sequence ID" value="MVZ63937.1"/>
    <property type="molecule type" value="Genomic_DNA"/>
</dbReference>
<dbReference type="InterPro" id="IPR036942">
    <property type="entry name" value="Beta-barrel_TonB_sf"/>
</dbReference>
<feature type="domain" description="TonB-dependent receptor plug" evidence="11">
    <location>
        <begin position="124"/>
        <end position="238"/>
    </location>
</feature>
<name>A0A6N8L3R0_9SPHI</name>
<evidence type="ECO:0000256" key="6">
    <source>
        <dbReference type="ARBA" id="ARBA00023136"/>
    </source>
</evidence>
<evidence type="ECO:0000256" key="3">
    <source>
        <dbReference type="ARBA" id="ARBA00022452"/>
    </source>
</evidence>
<dbReference type="OrthoDB" id="9768177at2"/>
<evidence type="ECO:0000256" key="7">
    <source>
        <dbReference type="ARBA" id="ARBA00023237"/>
    </source>
</evidence>
<dbReference type="AlphaFoldDB" id="A0A6N8L3R0"/>
<keyword evidence="5 9" id="KW-0798">TonB box</keyword>
<evidence type="ECO:0000256" key="2">
    <source>
        <dbReference type="ARBA" id="ARBA00022448"/>
    </source>
</evidence>
<dbReference type="InterPro" id="IPR008969">
    <property type="entry name" value="CarboxyPept-like_regulatory"/>
</dbReference>
<keyword evidence="2 8" id="KW-0813">Transport</keyword>
<evidence type="ECO:0000259" key="11">
    <source>
        <dbReference type="Pfam" id="PF07715"/>
    </source>
</evidence>
<evidence type="ECO:0000259" key="10">
    <source>
        <dbReference type="Pfam" id="PF00593"/>
    </source>
</evidence>
<dbReference type="InterPro" id="IPR023996">
    <property type="entry name" value="TonB-dep_OMP_SusC/RagA"/>
</dbReference>
<dbReference type="Pfam" id="PF13715">
    <property type="entry name" value="CarbopepD_reg_2"/>
    <property type="match status" value="1"/>
</dbReference>
<evidence type="ECO:0000256" key="5">
    <source>
        <dbReference type="ARBA" id="ARBA00023077"/>
    </source>
</evidence>
<comment type="similarity">
    <text evidence="8 9">Belongs to the TonB-dependent receptor family.</text>
</comment>
<keyword evidence="4 8" id="KW-0812">Transmembrane</keyword>
<dbReference type="Pfam" id="PF07715">
    <property type="entry name" value="Plug"/>
    <property type="match status" value="1"/>
</dbReference>
<keyword evidence="7 8" id="KW-0998">Cell outer membrane</keyword>
<gene>
    <name evidence="12" type="ORF">GQF63_18090</name>
</gene>
<dbReference type="InterPro" id="IPR023997">
    <property type="entry name" value="TonB-dep_OMP_SusC/RagA_CS"/>
</dbReference>
<organism evidence="12 13">
    <name type="scientific">Sphingobacterium humi</name>
    <dbReference type="NCBI Taxonomy" id="1796905"/>
    <lineage>
        <taxon>Bacteria</taxon>
        <taxon>Pseudomonadati</taxon>
        <taxon>Bacteroidota</taxon>
        <taxon>Sphingobacteriia</taxon>
        <taxon>Sphingobacteriales</taxon>
        <taxon>Sphingobacteriaceae</taxon>
        <taxon>Sphingobacterium</taxon>
    </lineage>
</organism>
<evidence type="ECO:0000313" key="12">
    <source>
        <dbReference type="EMBL" id="MVZ63937.1"/>
    </source>
</evidence>
<evidence type="ECO:0000256" key="4">
    <source>
        <dbReference type="ARBA" id="ARBA00022692"/>
    </source>
</evidence>
<dbReference type="Gene3D" id="2.40.170.20">
    <property type="entry name" value="TonB-dependent receptor, beta-barrel domain"/>
    <property type="match status" value="1"/>
</dbReference>
<evidence type="ECO:0000313" key="13">
    <source>
        <dbReference type="Proteomes" id="UP000435036"/>
    </source>
</evidence>
<dbReference type="InterPro" id="IPR000531">
    <property type="entry name" value="Beta-barrel_TonB"/>
</dbReference>
<protein>
    <submittedName>
        <fullName evidence="12">SusC/RagA family TonB-linked outer membrane protein</fullName>
    </submittedName>
</protein>
<dbReference type="SUPFAM" id="SSF49464">
    <property type="entry name" value="Carboxypeptidase regulatory domain-like"/>
    <property type="match status" value="1"/>
</dbReference>
<keyword evidence="6 8" id="KW-0472">Membrane</keyword>
<dbReference type="InterPro" id="IPR039426">
    <property type="entry name" value="TonB-dep_rcpt-like"/>
</dbReference>
<dbReference type="Proteomes" id="UP000435036">
    <property type="component" value="Unassembled WGS sequence"/>
</dbReference>
<dbReference type="GO" id="GO:0009279">
    <property type="term" value="C:cell outer membrane"/>
    <property type="evidence" value="ECO:0007669"/>
    <property type="project" value="UniProtKB-SubCell"/>
</dbReference>
<dbReference type="PROSITE" id="PS52016">
    <property type="entry name" value="TONB_DEPENDENT_REC_3"/>
    <property type="match status" value="1"/>
</dbReference>
<keyword evidence="13" id="KW-1185">Reference proteome</keyword>
<dbReference type="NCBIfam" id="TIGR04056">
    <property type="entry name" value="OMP_RagA_SusC"/>
    <property type="match status" value="1"/>
</dbReference>
<dbReference type="NCBIfam" id="TIGR04057">
    <property type="entry name" value="SusC_RagA_signa"/>
    <property type="match status" value="1"/>
</dbReference>
<reference evidence="12 13" key="1">
    <citation type="submission" date="2019-12" db="EMBL/GenBank/DDBJ databases">
        <authorList>
            <person name="Dong K."/>
        </authorList>
    </citation>
    <scope>NUCLEOTIDE SEQUENCE [LARGE SCALE GENOMIC DNA]</scope>
    <source>
        <strain evidence="12 13">JCM 31225</strain>
    </source>
</reference>
<sequence>MVRDFYNWHFRLIIIFVFSFYGVSAQQNLQLSGKVVDEAGHALAGATVSIKGSGKQASTDQSGNYVLSSLSAGTVIVEASYVGHSSSEQRINLSSSQVLDFTLSSNAEEIGEVVVIGYGTVERKHVTGSVSNVQSKDFQKGAITSPDQLIQGKVAGVSITSNGGSPGAGSNIRIRGGASLSASNNPLIVVDGNPLNGSGISGAANPLSLINPNDIESMTILKDANATAIYGSRASNGVILITTKTGKIGRPKLGLSTVNSLSTIANQVDVLSADQVRAFVNEKGTAAQKGLLGSANTDWQDLIYKNAFTTDNNISLSGGLKNMPYRVSIGYLEQEGNLRSDMLRRGSLGVNISPRFFDNHLKLDINFKGSMTNQNFANTGAIGSAIVFDPTQPVYDPASPYGGFFEWQEGAVPNSLSPRNPVSQLENYGNRAAANRSIGNAQLDYSFHFLPELHANINVGYDIAAGKGATSIPEFAASNFANKGFFQRYRGKQNNTFIEGYLNYVKDIESIRSNINVTAGYGYYDNKETSFNYDSYNALGTVLTTPTFPDNVQQNRLLSYYGRLIYSIADRYILSGTVRADGSSKFNPDGRWGIFPSAAFTWRIKGENFLKDNASVSDLKLRISYGETGNKDGISNYGFIPSYYYSSNESQYQIGDQFYHVYSPIAYDASLRWESTATSNIGLDYGFWNGRIYGSIDAYHKKTKDLLATIEIPVGTNYSNQLLTNVGNMENRGIEGSINIQAIKSDHFNWDLGFNMTVNESKVTNLTLNDNPGYQLAAGWITGGTGNVIQYHTVGLAPYQYFVYKQVYDQQGMPLEGVYEDLNGDGAITSADRYYYQKPAPDYFMGFTTSINYKKFTLNTVIRASFGNYVYDNISSNFGVARNILNPSRFINNATSDVYSTNFNNNQYYSDYYINNASFLRMDNLGLIYNVGNLDKEGTVTMTVNANVQNVFVVSKYKGIDPELFNGIDYTLYPRPRIYSLGLNFGF</sequence>
<evidence type="ECO:0000256" key="8">
    <source>
        <dbReference type="PROSITE-ProRule" id="PRU01360"/>
    </source>
</evidence>